<dbReference type="STRING" id="1003.SAMN04488541_10836"/>
<sequence length="157" mass="17200">MDGKKSQIGIVFDLKVVEVDNPETEKTKDLSAAADAKTKDGSSNIYRVVDKKEITKPHARGLTTAINNIKVPENDSGVKVGAHEIGHTLGLEDGSSGIMAGGEDVTIQNWAVDEIIEFNQKTQVKYPNNRKVTIHSKQIPKGKVKTTQPYLPKYESK</sequence>
<proteinExistence type="predicted"/>
<dbReference type="RefSeq" id="WP_091549559.1">
    <property type="nucleotide sequence ID" value="NZ_FONY01000083.1"/>
</dbReference>
<evidence type="ECO:0000313" key="1">
    <source>
        <dbReference type="EMBL" id="SFF61450.1"/>
    </source>
</evidence>
<dbReference type="GO" id="GO:0008237">
    <property type="term" value="F:metallopeptidase activity"/>
    <property type="evidence" value="ECO:0007669"/>
    <property type="project" value="InterPro"/>
</dbReference>
<accession>A0A1I2K5K7</accession>
<reference evidence="1 2" key="1">
    <citation type="submission" date="2016-10" db="EMBL/GenBank/DDBJ databases">
        <authorList>
            <person name="de Groot N.N."/>
        </authorList>
    </citation>
    <scope>NUCLEOTIDE SEQUENCE [LARGE SCALE GENOMIC DNA]</scope>
    <source>
        <strain>GEY</strain>
        <strain evidence="2">DSM 9560</strain>
    </source>
</reference>
<dbReference type="InterPro" id="IPR024079">
    <property type="entry name" value="MetalloPept_cat_dom_sf"/>
</dbReference>
<dbReference type="Proteomes" id="UP000199513">
    <property type="component" value="Unassembled WGS sequence"/>
</dbReference>
<dbReference type="EMBL" id="FONY01000083">
    <property type="protein sequence ID" value="SFF61450.1"/>
    <property type="molecule type" value="Genomic_DNA"/>
</dbReference>
<keyword evidence="2" id="KW-1185">Reference proteome</keyword>
<organism evidence="1 2">
    <name type="scientific">Thermoflexibacter ruber</name>
    <dbReference type="NCBI Taxonomy" id="1003"/>
    <lineage>
        <taxon>Bacteria</taxon>
        <taxon>Pseudomonadati</taxon>
        <taxon>Bacteroidota</taxon>
        <taxon>Cytophagia</taxon>
        <taxon>Cytophagales</taxon>
        <taxon>Thermoflexibacteraceae</taxon>
        <taxon>Thermoflexibacter</taxon>
    </lineage>
</organism>
<dbReference type="OrthoDB" id="275270at2"/>
<protein>
    <submittedName>
        <fullName evidence="1">Uncharacterized protein</fullName>
    </submittedName>
</protein>
<name>A0A1I2K5K7_9BACT</name>
<dbReference type="Gene3D" id="3.40.390.10">
    <property type="entry name" value="Collagenase (Catalytic Domain)"/>
    <property type="match status" value="1"/>
</dbReference>
<evidence type="ECO:0000313" key="2">
    <source>
        <dbReference type="Proteomes" id="UP000199513"/>
    </source>
</evidence>
<dbReference type="SUPFAM" id="SSF55486">
    <property type="entry name" value="Metalloproteases ('zincins'), catalytic domain"/>
    <property type="match status" value="1"/>
</dbReference>
<gene>
    <name evidence="1" type="ORF">SAMN04488541_10836</name>
</gene>
<dbReference type="AlphaFoldDB" id="A0A1I2K5K7"/>